<evidence type="ECO:0000313" key="2">
    <source>
        <dbReference type="EMBL" id="GLI91231.1"/>
    </source>
</evidence>
<dbReference type="EMBL" id="BSEC01000001">
    <property type="protein sequence ID" value="GLI91231.1"/>
    <property type="molecule type" value="Genomic_DNA"/>
</dbReference>
<keyword evidence="1" id="KW-0812">Transmembrane</keyword>
<sequence>MTDVIRSGMPPGSAEAARVEAARIDGARGEGLGLSRFTAVDWGAILAGVAVATAIVFVMAAFGSGIGLSLASPYQGASPMTHAIALALWVLWVTVASYAAGGYVCGRLRRRNIDMPRDEAEVRDGAHGLVVWATSMLIIAFAAGSSLYDIGKAGVDAAKEQAQKAGVTNPVDYRVDALMRGDGTMRMGATGATGGGGRFAAAPAPAPNIADTRQIVSRIVARGQATGEISQEDRSWLQSVLSSEGVSPQEARNRVDALTQQVRDDNAKAKETADKARKAGILASFIAAAAMLLAAASAWGGAALGGRHRDENIGLSALMRF</sequence>
<gene>
    <name evidence="2" type="ORF">LMG27198_02230</name>
</gene>
<feature type="transmembrane region" description="Helical" evidence="1">
    <location>
        <begin position="42"/>
        <end position="63"/>
    </location>
</feature>
<keyword evidence="1" id="KW-1133">Transmembrane helix</keyword>
<dbReference type="AlphaFoldDB" id="A0A9W6GQW1"/>
<dbReference type="RefSeq" id="WP_281799787.1">
    <property type="nucleotide sequence ID" value="NZ_BSEC01000001.1"/>
</dbReference>
<name>A0A9W6GQW1_9HYPH</name>
<feature type="transmembrane region" description="Helical" evidence="1">
    <location>
        <begin position="279"/>
        <end position="299"/>
    </location>
</feature>
<accession>A0A9W6GQW1</accession>
<proteinExistence type="predicted"/>
<keyword evidence="1" id="KW-0472">Membrane</keyword>
<evidence type="ECO:0008006" key="4">
    <source>
        <dbReference type="Google" id="ProtNLM"/>
    </source>
</evidence>
<reference evidence="2" key="1">
    <citation type="journal article" date="2023" name="Int. J. Syst. Evol. Microbiol.">
        <title>Methylocystis iwaonis sp. nov., a type II methane-oxidizing bacterium from surface soil of a rice paddy field in Japan, and emended description of the genus Methylocystis (ex Whittenbury et al. 1970) Bowman et al. 1993.</title>
        <authorList>
            <person name="Kaise H."/>
            <person name="Sawadogo J.B."/>
            <person name="Alam M.S."/>
            <person name="Ueno C."/>
            <person name="Dianou D."/>
            <person name="Shinjo R."/>
            <person name="Asakawa S."/>
        </authorList>
    </citation>
    <scope>NUCLEOTIDE SEQUENCE</scope>
    <source>
        <strain evidence="2">LMG27198</strain>
    </source>
</reference>
<comment type="caution">
    <text evidence="2">The sequence shown here is derived from an EMBL/GenBank/DDBJ whole genome shotgun (WGS) entry which is preliminary data.</text>
</comment>
<evidence type="ECO:0000256" key="1">
    <source>
        <dbReference type="SAM" id="Phobius"/>
    </source>
</evidence>
<feature type="transmembrane region" description="Helical" evidence="1">
    <location>
        <begin position="83"/>
        <end position="105"/>
    </location>
</feature>
<dbReference type="Proteomes" id="UP001144323">
    <property type="component" value="Unassembled WGS sequence"/>
</dbReference>
<organism evidence="2 3">
    <name type="scientific">Methylocystis echinoides</name>
    <dbReference type="NCBI Taxonomy" id="29468"/>
    <lineage>
        <taxon>Bacteria</taxon>
        <taxon>Pseudomonadati</taxon>
        <taxon>Pseudomonadota</taxon>
        <taxon>Alphaproteobacteria</taxon>
        <taxon>Hyphomicrobiales</taxon>
        <taxon>Methylocystaceae</taxon>
        <taxon>Methylocystis</taxon>
    </lineage>
</organism>
<evidence type="ECO:0000313" key="3">
    <source>
        <dbReference type="Proteomes" id="UP001144323"/>
    </source>
</evidence>
<protein>
    <recommendedName>
        <fullName evidence="4">Mll5186 protein</fullName>
    </recommendedName>
</protein>
<keyword evidence="3" id="KW-1185">Reference proteome</keyword>